<dbReference type="CDD" id="cd04301">
    <property type="entry name" value="NAT_SF"/>
    <property type="match status" value="1"/>
</dbReference>
<gene>
    <name evidence="2" type="ORF">H9942_05070</name>
</gene>
<dbReference type="Pfam" id="PF00583">
    <property type="entry name" value="Acetyltransf_1"/>
    <property type="match status" value="1"/>
</dbReference>
<organism evidence="2 3">
    <name type="scientific">Candidatus Acutalibacter ornithocaccae</name>
    <dbReference type="NCBI Taxonomy" id="2838416"/>
    <lineage>
        <taxon>Bacteria</taxon>
        <taxon>Bacillati</taxon>
        <taxon>Bacillota</taxon>
        <taxon>Clostridia</taxon>
        <taxon>Eubacteriales</taxon>
        <taxon>Acutalibacteraceae</taxon>
        <taxon>Acutalibacter</taxon>
    </lineage>
</organism>
<sequence length="179" mass="19200">MAVRYTARGQALLEKLGNALPGLRPLAENDFPALLALYKSNPFYLSISQEGPPTLEDCQEDAAALPPGRGKEHKLFLGLFQESVLAAVLDLVEGYPEEGTLYLGLLELAGPLQGKGLGTHIFSALSQEAGAAGFQCIRLACLEENLPGLAFWAGMGFEEEGRSTLLKGGRKVRKLVKCL</sequence>
<dbReference type="Gene3D" id="3.40.630.30">
    <property type="match status" value="1"/>
</dbReference>
<dbReference type="PROSITE" id="PS51186">
    <property type="entry name" value="GNAT"/>
    <property type="match status" value="1"/>
</dbReference>
<name>A0A9D2LXZ4_9FIRM</name>
<dbReference type="InterPro" id="IPR016181">
    <property type="entry name" value="Acyl_CoA_acyltransferase"/>
</dbReference>
<evidence type="ECO:0000259" key="1">
    <source>
        <dbReference type="PROSITE" id="PS51186"/>
    </source>
</evidence>
<evidence type="ECO:0000313" key="2">
    <source>
        <dbReference type="EMBL" id="HJB37422.1"/>
    </source>
</evidence>
<comment type="caution">
    <text evidence="2">The sequence shown here is derived from an EMBL/GenBank/DDBJ whole genome shotgun (WGS) entry which is preliminary data.</text>
</comment>
<dbReference type="SUPFAM" id="SSF55729">
    <property type="entry name" value="Acyl-CoA N-acyltransferases (Nat)"/>
    <property type="match status" value="1"/>
</dbReference>
<accession>A0A9D2LXZ4</accession>
<reference evidence="2" key="1">
    <citation type="journal article" date="2021" name="PeerJ">
        <title>Extensive microbial diversity within the chicken gut microbiome revealed by metagenomics and culture.</title>
        <authorList>
            <person name="Gilroy R."/>
            <person name="Ravi A."/>
            <person name="Getino M."/>
            <person name="Pursley I."/>
            <person name="Horton D.L."/>
            <person name="Alikhan N.F."/>
            <person name="Baker D."/>
            <person name="Gharbi K."/>
            <person name="Hall N."/>
            <person name="Watson M."/>
            <person name="Adriaenssens E.M."/>
            <person name="Foster-Nyarko E."/>
            <person name="Jarju S."/>
            <person name="Secka A."/>
            <person name="Antonio M."/>
            <person name="Oren A."/>
            <person name="Chaudhuri R.R."/>
            <person name="La Ragione R."/>
            <person name="Hildebrand F."/>
            <person name="Pallen M.J."/>
        </authorList>
    </citation>
    <scope>NUCLEOTIDE SEQUENCE</scope>
    <source>
        <strain evidence="2">ChiBcolR8-3208</strain>
    </source>
</reference>
<protein>
    <submittedName>
        <fullName evidence="2">GNAT family N-acetyltransferase</fullName>
    </submittedName>
</protein>
<dbReference type="AlphaFoldDB" id="A0A9D2LXZ4"/>
<dbReference type="GO" id="GO:0016747">
    <property type="term" value="F:acyltransferase activity, transferring groups other than amino-acyl groups"/>
    <property type="evidence" value="ECO:0007669"/>
    <property type="project" value="InterPro"/>
</dbReference>
<feature type="domain" description="N-acetyltransferase" evidence="1">
    <location>
        <begin position="21"/>
        <end position="179"/>
    </location>
</feature>
<evidence type="ECO:0000313" key="3">
    <source>
        <dbReference type="Proteomes" id="UP000824214"/>
    </source>
</evidence>
<dbReference type="InterPro" id="IPR000182">
    <property type="entry name" value="GNAT_dom"/>
</dbReference>
<proteinExistence type="predicted"/>
<dbReference type="Proteomes" id="UP000824214">
    <property type="component" value="Unassembled WGS sequence"/>
</dbReference>
<reference evidence="2" key="2">
    <citation type="submission" date="2021-04" db="EMBL/GenBank/DDBJ databases">
        <authorList>
            <person name="Gilroy R."/>
        </authorList>
    </citation>
    <scope>NUCLEOTIDE SEQUENCE</scope>
    <source>
        <strain evidence="2">ChiBcolR8-3208</strain>
    </source>
</reference>
<dbReference type="EMBL" id="DWXZ01000104">
    <property type="protein sequence ID" value="HJB37422.1"/>
    <property type="molecule type" value="Genomic_DNA"/>
</dbReference>